<feature type="non-terminal residue" evidence="36">
    <location>
        <position position="1"/>
    </location>
</feature>
<evidence type="ECO:0000256" key="7">
    <source>
        <dbReference type="ARBA" id="ARBA00017980"/>
    </source>
</evidence>
<evidence type="ECO:0000259" key="33">
    <source>
        <dbReference type="PROSITE" id="PS50853"/>
    </source>
</evidence>
<feature type="region of interest" description="Disordered" evidence="31">
    <location>
        <begin position="1674"/>
        <end position="1742"/>
    </location>
</feature>
<dbReference type="PANTHER" id="PTHR46877">
    <property type="entry name" value="EPH RECEPTOR A5"/>
    <property type="match status" value="1"/>
</dbReference>
<dbReference type="GO" id="GO:0008373">
    <property type="term" value="F:sialyltransferase activity"/>
    <property type="evidence" value="ECO:0007669"/>
    <property type="project" value="InterPro"/>
</dbReference>
<dbReference type="SUPFAM" id="SSF49785">
    <property type="entry name" value="Galactose-binding domain-like"/>
    <property type="match status" value="1"/>
</dbReference>
<dbReference type="InterPro" id="IPR027936">
    <property type="entry name" value="Eph_TM"/>
</dbReference>
<name>A0A8X7XHN5_POLSE</name>
<dbReference type="Pfam" id="PF23344">
    <property type="entry name" value="ZP-N"/>
    <property type="match status" value="2"/>
</dbReference>
<keyword evidence="19 30" id="KW-0067">ATP-binding</keyword>
<evidence type="ECO:0000256" key="11">
    <source>
        <dbReference type="ARBA" id="ARBA00022676"/>
    </source>
</evidence>
<dbReference type="InterPro" id="IPR017441">
    <property type="entry name" value="Protein_kinase_ATP_BS"/>
</dbReference>
<dbReference type="GO" id="GO:0005005">
    <property type="term" value="F:transmembrane-ephrin receptor activity"/>
    <property type="evidence" value="ECO:0007669"/>
    <property type="project" value="TreeGrafter"/>
</dbReference>
<keyword evidence="37" id="KW-1185">Reference proteome</keyword>
<sequence length="1742" mass="193494">MPGTWKDGKSANTSPGTCESYPPGVQGGHKIRAGRLHPVGARGHRQGMPKHSRQHGLQHFCHNRKCCRKLVRKYLEHIQRPLWNKTLGHCAVVGNGGILRNSSCGEQIDQADFVIRMNLPPINYTADVGTKTDLVTANPTILSKSVSSKEDVLALGGQDSQLPSKGYKAVVIQSKDWAQQRAGSPQTVSAVCTESEVILTINPDLFGTRHPVQASDLTLGGCGVTSQVPTPPAFVIEGLLQGCGGILTMSADEMVYSFTLDYSPSQIPGIPIVRNNPAVVQIECHYPRCFIDGKTTNSNSHFVTPRVNSSILQFELDAFRFYGVATSSMLPDEIVYNFTLEYNPSLIPGIPIMRTNPAEVQIECHYPRCFIDRELTNSSSQFITPRVNDSILQFELDAFRFYGVATSSMLTDEIVYSFTLEYNPSSIPGIPIMRTNPAVVLIECHYSRNHNVSSNALNPTWVPYNSTISAEDILGFSLDIMNSDWSAPRSTNTFYLGDLINLQASVDNTNHVPLRIFVDNCVASPASDGSAPTYTFIGNHGCFTDGQLTNSSSQFITPRVDSSTLQFELDAFRFYDVTTSSMLFTLEYNPSSIPGIPIMQTNPAVVQIECHYPRHPVQPSDLTLGGCGVTSQVSAPPTFVIEAPLQGCNSSVTVLTDEIVYNFTLEYKPSSIPGIPIMRTNPAVVQIECHYPRNHNVSSNALNPTWVPYTSTESAENILGFSLDIMNSDWSGPSSSNTFYLGDLINLQASVDNTNHVTLRIFVDNCVASPASDGSAPTYTFIGNHGWTSVDGDDLACSCCDANCVADLPGRKKAEKRKQRPRRNAEITSSNLRPDLVLWLESLQLFYIIELNVPWEDVLEEAYERKKLRYADLATNVQQRSWKAKGRPVEWEEVSGLDEEGNSVRTYQICSLEGNQNNWLRTTFIPRRGSSYIYVEIRFTIMECSFLQSSQGCKETFNLFYFEENSNVANDVYPAWMENPYVKVDTVAADYLLRKGSPGKFNTKTLKLGPLTKNGFYLAFQAHGTCMALLSVRVFFKKCSAVTVNFTHFEETVPHNLVEEAVGQCVPNAHLDTTVPRMFCGENGQWVDQVTSSCLCNEGYEPSEKNTMCRACPLKYFKAVSGSKSCQLCPPNSYSSSTGSRVCMCRNGFYRASTDPPQAPCTTTPTAPRRTETQINDTSVILQWSEPLETGNRVDLSYNVICRRCMGSLGSCGSCEESVSYRPQQRGLTKGMVTIWGLSPYTTYSFEIQAVNGVSDQSPSAPQSETVNITTNRNMPAPDFKIRPKEVTSRSMTLCWTAPSRPSYTILDYEVKYYEKDQGEAGALYVKTTESMVVHNDLKPGTVYMVQVRARTEAGYGSFSKSVAFSTEPEGTKVYIDPFTYEDPNEAVREFAKEIDVSCVKIEEVIGAGEFGEVCRGRLKVPGKKENYVAIKTLKGGYTEKQRRDFLSEASIMGQFDHPNIIRLEGVITNSCPVMIITEYMENGALDSFLRLNDGQFTPIQLVGMLRGIASGMKYLSEMSYVHRDLAARNILVNSNLVCKVSDFGLSRFLEENSSDPTYTSSLGGKIPIRWTAPEAIAFRKFTSSSDVWSYGIVMWEVMSFGERPYWDMSNQDVINAIEQDYRLPPPPDCPTSLHQLMLDCWQKERNARPRFTQIVSALDKLIRNPASLKRLATDWGDLSRPPEENPSQHSEHEGTNEKSTPWPLLTDTAPASSFTDVRPGWDHSRSLTNSQECFTGNSGAM</sequence>
<feature type="domain" description="ZP" evidence="34">
    <location>
        <begin position="328"/>
        <end position="617"/>
    </location>
</feature>
<keyword evidence="15" id="KW-0732">Signal</keyword>
<dbReference type="Gene3D" id="3.30.200.20">
    <property type="entry name" value="Phosphorylase Kinase, domain 1"/>
    <property type="match status" value="1"/>
</dbReference>
<dbReference type="Gene3D" id="2.60.40.3210">
    <property type="entry name" value="Zona pellucida, ZP-N domain"/>
    <property type="match status" value="4"/>
</dbReference>
<keyword evidence="14" id="KW-0812">Transmembrane</keyword>
<dbReference type="SMART" id="SM00060">
    <property type="entry name" value="FN3"/>
    <property type="match status" value="2"/>
</dbReference>
<feature type="binding site" evidence="30">
    <location>
        <position position="1432"/>
    </location>
    <ligand>
        <name>ATP</name>
        <dbReference type="ChEBI" id="CHEBI:30616"/>
    </ligand>
</feature>
<dbReference type="PROSITE" id="PS51550">
    <property type="entry name" value="EPH_LBD"/>
    <property type="match status" value="1"/>
</dbReference>
<evidence type="ECO:0000256" key="25">
    <source>
        <dbReference type="ARBA" id="ARBA00023157"/>
    </source>
</evidence>
<dbReference type="SMART" id="SM00219">
    <property type="entry name" value="TyrKc"/>
    <property type="match status" value="1"/>
</dbReference>
<evidence type="ECO:0000256" key="28">
    <source>
        <dbReference type="ARBA" id="ARBA00030824"/>
    </source>
</evidence>
<keyword evidence="23" id="KW-0472">Membrane</keyword>
<dbReference type="InterPro" id="IPR008266">
    <property type="entry name" value="Tyr_kinase_AS"/>
</dbReference>
<dbReference type="FunFam" id="1.10.510.10:FF:000015">
    <property type="entry name" value="Ephrin type-B receptor 2"/>
    <property type="match status" value="1"/>
</dbReference>
<dbReference type="Gene3D" id="2.10.50.10">
    <property type="entry name" value="Tumor Necrosis Factor Receptor, subunit A, domain 2"/>
    <property type="match status" value="1"/>
</dbReference>
<dbReference type="GO" id="GO:0007411">
    <property type="term" value="P:axon guidance"/>
    <property type="evidence" value="ECO:0007669"/>
    <property type="project" value="TreeGrafter"/>
</dbReference>
<feature type="compositionally biased region" description="Polar residues" evidence="31">
    <location>
        <begin position="1254"/>
        <end position="1274"/>
    </location>
</feature>
<dbReference type="Gene3D" id="3.90.1480.20">
    <property type="entry name" value="Glycosyl transferase family 29"/>
    <property type="match status" value="1"/>
</dbReference>
<gene>
    <name evidence="36" type="primary">Ephb1_3</name>
    <name evidence="36" type="ORF">GTO96_0014484</name>
</gene>
<dbReference type="Proteomes" id="UP000886611">
    <property type="component" value="Unassembled WGS sequence"/>
</dbReference>
<evidence type="ECO:0000256" key="21">
    <source>
        <dbReference type="ARBA" id="ARBA00022989"/>
    </source>
</evidence>
<dbReference type="PROSITE" id="PS00109">
    <property type="entry name" value="PROTEIN_KINASE_TYR"/>
    <property type="match status" value="1"/>
</dbReference>
<dbReference type="EMBL" id="JAATIS010000485">
    <property type="protein sequence ID" value="KAG2468456.1"/>
    <property type="molecule type" value="Genomic_DNA"/>
</dbReference>
<dbReference type="PANTHER" id="PTHR46877:SF19">
    <property type="entry name" value="RECEPTOR PROTEIN-TYROSINE KINASE"/>
    <property type="match status" value="1"/>
</dbReference>
<keyword evidence="21" id="KW-1133">Transmembrane helix</keyword>
<keyword evidence="24" id="KW-0829">Tyrosine-protein kinase</keyword>
<organism evidence="36 37">
    <name type="scientific">Polypterus senegalus</name>
    <name type="common">Senegal bichir</name>
    <dbReference type="NCBI Taxonomy" id="55291"/>
    <lineage>
        <taxon>Eukaryota</taxon>
        <taxon>Metazoa</taxon>
        <taxon>Chordata</taxon>
        <taxon>Craniata</taxon>
        <taxon>Vertebrata</taxon>
        <taxon>Euteleostomi</taxon>
        <taxon>Actinopterygii</taxon>
        <taxon>Polypteriformes</taxon>
        <taxon>Polypteridae</taxon>
        <taxon>Polypterus</taxon>
    </lineage>
</organism>
<keyword evidence="17 30" id="KW-0547">Nucleotide-binding</keyword>
<dbReference type="PROSITE" id="PS50853">
    <property type="entry name" value="FN3"/>
    <property type="match status" value="2"/>
</dbReference>
<dbReference type="InterPro" id="IPR036116">
    <property type="entry name" value="FN3_sf"/>
</dbReference>
<dbReference type="Gene3D" id="2.60.40.4100">
    <property type="entry name" value="Zona pellucida, ZP-C domain"/>
    <property type="match status" value="2"/>
</dbReference>
<evidence type="ECO:0000256" key="31">
    <source>
        <dbReference type="SAM" id="MobiDB-lite"/>
    </source>
</evidence>
<feature type="domain" description="Fibronectin type-III" evidence="33">
    <location>
        <begin position="1164"/>
        <end position="1274"/>
    </location>
</feature>
<dbReference type="SUPFAM" id="SSF49265">
    <property type="entry name" value="Fibronectin type III"/>
    <property type="match status" value="1"/>
</dbReference>
<keyword evidence="9" id="KW-0964">Secreted</keyword>
<evidence type="ECO:0000259" key="35">
    <source>
        <dbReference type="PROSITE" id="PS51550"/>
    </source>
</evidence>
<protein>
    <recommendedName>
        <fullName evidence="7">Zona pellucida sperm-binding protein 3</fullName>
        <ecNumber evidence="6">2.7.10.1</ecNumber>
    </recommendedName>
    <alternativeName>
        <fullName evidence="28">Zona pellucida glycoprotein 3</fullName>
    </alternativeName>
</protein>
<evidence type="ECO:0000256" key="24">
    <source>
        <dbReference type="ARBA" id="ARBA00023137"/>
    </source>
</evidence>
<dbReference type="InterPro" id="IPR050449">
    <property type="entry name" value="Ephrin_rcpt_TKs"/>
</dbReference>
<evidence type="ECO:0000256" key="12">
    <source>
        <dbReference type="ARBA" id="ARBA00022679"/>
    </source>
</evidence>
<dbReference type="GO" id="GO:0005524">
    <property type="term" value="F:ATP binding"/>
    <property type="evidence" value="ECO:0007669"/>
    <property type="project" value="UniProtKB-UniRule"/>
</dbReference>
<evidence type="ECO:0000259" key="32">
    <source>
        <dbReference type="PROSITE" id="PS50011"/>
    </source>
</evidence>
<feature type="compositionally biased region" description="Polar residues" evidence="31">
    <location>
        <begin position="1727"/>
        <end position="1742"/>
    </location>
</feature>
<evidence type="ECO:0000256" key="27">
    <source>
        <dbReference type="ARBA" id="ARBA00023180"/>
    </source>
</evidence>
<keyword evidence="18" id="KW-0418">Kinase</keyword>
<keyword evidence="13" id="KW-0165">Cleavage on pair of basic residues</keyword>
<proteinExistence type="inferred from homology"/>
<dbReference type="Gene3D" id="2.60.40.1770">
    <property type="entry name" value="ephrin a2 ectodomain"/>
    <property type="match status" value="1"/>
</dbReference>
<reference evidence="36 37" key="1">
    <citation type="journal article" date="2021" name="Cell">
        <title>Tracing the genetic footprints of vertebrate landing in non-teleost ray-finned fishes.</title>
        <authorList>
            <person name="Bi X."/>
            <person name="Wang K."/>
            <person name="Yang L."/>
            <person name="Pan H."/>
            <person name="Jiang H."/>
            <person name="Wei Q."/>
            <person name="Fang M."/>
            <person name="Yu H."/>
            <person name="Zhu C."/>
            <person name="Cai Y."/>
            <person name="He Y."/>
            <person name="Gan X."/>
            <person name="Zeng H."/>
            <person name="Yu D."/>
            <person name="Zhu Y."/>
            <person name="Jiang H."/>
            <person name="Qiu Q."/>
            <person name="Yang H."/>
            <person name="Zhang Y.E."/>
            <person name="Wang W."/>
            <person name="Zhu M."/>
            <person name="He S."/>
            <person name="Zhang G."/>
        </authorList>
    </citation>
    <scope>NUCLEOTIDE SEQUENCE [LARGE SCALE GENOMIC DNA]</scope>
    <source>
        <strain evidence="36">Bchr_013</strain>
    </source>
</reference>
<evidence type="ECO:0000256" key="17">
    <source>
        <dbReference type="ARBA" id="ARBA00022741"/>
    </source>
</evidence>
<feature type="domain" description="Protein kinase" evidence="32">
    <location>
        <begin position="1400"/>
        <end position="1663"/>
    </location>
</feature>
<feature type="domain" description="Fibronectin type-III" evidence="33">
    <location>
        <begin position="1278"/>
        <end position="1370"/>
    </location>
</feature>
<evidence type="ECO:0000256" key="2">
    <source>
        <dbReference type="ARBA" id="ARBA00004323"/>
    </source>
</evidence>
<evidence type="ECO:0000256" key="5">
    <source>
        <dbReference type="ARBA" id="ARBA00006735"/>
    </source>
</evidence>
<dbReference type="Gene3D" id="2.60.120.260">
    <property type="entry name" value="Galactose-binding domain-like"/>
    <property type="match status" value="1"/>
</dbReference>
<dbReference type="Pfam" id="PF00777">
    <property type="entry name" value="Glyco_transf_29"/>
    <property type="match status" value="1"/>
</dbReference>
<evidence type="ECO:0000256" key="29">
    <source>
        <dbReference type="ARBA" id="ARBA00051243"/>
    </source>
</evidence>
<dbReference type="InterPro" id="IPR020635">
    <property type="entry name" value="Tyr_kinase_cat_dom"/>
</dbReference>
<feature type="non-terminal residue" evidence="36">
    <location>
        <position position="1742"/>
    </location>
</feature>
<dbReference type="SMART" id="SM00615">
    <property type="entry name" value="EPH_lbd"/>
    <property type="match status" value="1"/>
</dbReference>
<accession>A0A8X7XHN5</accession>
<dbReference type="Pfam" id="PF07714">
    <property type="entry name" value="PK_Tyr_Ser-Thr"/>
    <property type="match status" value="1"/>
</dbReference>
<dbReference type="InterPro" id="IPR038578">
    <property type="entry name" value="GT29-like_sf"/>
</dbReference>
<dbReference type="InterPro" id="IPR001675">
    <property type="entry name" value="Glyco_trans_29"/>
</dbReference>
<dbReference type="Pfam" id="PF07699">
    <property type="entry name" value="Ephrin_rec_like"/>
    <property type="match status" value="1"/>
</dbReference>
<dbReference type="InterPro" id="IPR001507">
    <property type="entry name" value="ZP_dom"/>
</dbReference>
<dbReference type="Pfam" id="PF00100">
    <property type="entry name" value="Zona_pellucida"/>
    <property type="match status" value="2"/>
</dbReference>
<comment type="subcellular location">
    <subcellularLocation>
        <location evidence="1">Cell membrane</location>
        <topology evidence="1">Single-pass type I membrane protein</topology>
    </subcellularLocation>
    <subcellularLocation>
        <location evidence="2">Golgi apparatus membrane</location>
        <topology evidence="2">Single-pass type II membrane protein</topology>
    </subcellularLocation>
    <subcellularLocation>
        <location evidence="3">Secreted</location>
        <location evidence="3">Extracellular space</location>
        <location evidence="3">Extracellular matrix</location>
    </subcellularLocation>
</comment>
<comment type="caution">
    <text evidence="36">The sequence shown here is derived from an EMBL/GenBank/DDBJ whole genome shotgun (WGS) entry which is preliminary data.</text>
</comment>
<evidence type="ECO:0000256" key="20">
    <source>
        <dbReference type="ARBA" id="ARBA00022968"/>
    </source>
</evidence>
<dbReference type="PROSITE" id="PS51034">
    <property type="entry name" value="ZP_2"/>
    <property type="match status" value="1"/>
</dbReference>
<keyword evidence="8" id="KW-1003">Cell membrane</keyword>
<evidence type="ECO:0000313" key="37">
    <source>
        <dbReference type="Proteomes" id="UP000886611"/>
    </source>
</evidence>
<evidence type="ECO:0000256" key="19">
    <source>
        <dbReference type="ARBA" id="ARBA00022840"/>
    </source>
</evidence>
<evidence type="ECO:0000256" key="6">
    <source>
        <dbReference type="ARBA" id="ARBA00011902"/>
    </source>
</evidence>
<evidence type="ECO:0000256" key="23">
    <source>
        <dbReference type="ARBA" id="ARBA00023136"/>
    </source>
</evidence>
<keyword evidence="26" id="KW-0675">Receptor</keyword>
<dbReference type="InterPro" id="IPR013783">
    <property type="entry name" value="Ig-like_fold"/>
</dbReference>
<dbReference type="FunFam" id="3.30.200.20:FF:000001">
    <property type="entry name" value="Ephrin type-A receptor 5"/>
    <property type="match status" value="1"/>
</dbReference>
<dbReference type="EC" id="2.7.10.1" evidence="6"/>
<keyword evidence="27" id="KW-0325">Glycoprotein</keyword>
<dbReference type="InterPro" id="IPR011009">
    <property type="entry name" value="Kinase-like_dom_sf"/>
</dbReference>
<dbReference type="SMART" id="SM01411">
    <property type="entry name" value="Ephrin_rec_like"/>
    <property type="match status" value="1"/>
</dbReference>
<dbReference type="Pfam" id="PF25599">
    <property type="entry name" value="Ephrin_CRD"/>
    <property type="match status" value="1"/>
</dbReference>
<dbReference type="SMART" id="SM00241">
    <property type="entry name" value="ZP"/>
    <property type="match status" value="2"/>
</dbReference>
<evidence type="ECO:0000256" key="9">
    <source>
        <dbReference type="ARBA" id="ARBA00022525"/>
    </source>
</evidence>
<evidence type="ECO:0000259" key="34">
    <source>
        <dbReference type="PROSITE" id="PS51034"/>
    </source>
</evidence>
<evidence type="ECO:0000256" key="8">
    <source>
        <dbReference type="ARBA" id="ARBA00022475"/>
    </source>
</evidence>
<comment type="similarity">
    <text evidence="5">Belongs to the ZP domain family. ZPC subfamily.</text>
</comment>
<keyword evidence="10" id="KW-0272">Extracellular matrix</keyword>
<keyword evidence="16" id="KW-0677">Repeat</keyword>
<dbReference type="PROSITE" id="PS00107">
    <property type="entry name" value="PROTEIN_KINASE_ATP"/>
    <property type="match status" value="1"/>
</dbReference>
<dbReference type="FunFam" id="2.60.40.10:FF:000059">
    <property type="entry name" value="Ephrin type-A receptor 6"/>
    <property type="match status" value="1"/>
</dbReference>
<dbReference type="PROSITE" id="PS50011">
    <property type="entry name" value="PROTEIN_KINASE_DOM"/>
    <property type="match status" value="1"/>
</dbReference>
<feature type="region of interest" description="Disordered" evidence="31">
    <location>
        <begin position="1254"/>
        <end position="1279"/>
    </location>
</feature>
<dbReference type="InterPro" id="IPR000719">
    <property type="entry name" value="Prot_kinase_dom"/>
</dbReference>
<evidence type="ECO:0000256" key="14">
    <source>
        <dbReference type="ARBA" id="ARBA00022692"/>
    </source>
</evidence>
<dbReference type="SUPFAM" id="SSF57184">
    <property type="entry name" value="Growth factor receptor domain"/>
    <property type="match status" value="1"/>
</dbReference>
<dbReference type="GO" id="GO:0030425">
    <property type="term" value="C:dendrite"/>
    <property type="evidence" value="ECO:0007669"/>
    <property type="project" value="TreeGrafter"/>
</dbReference>
<dbReference type="InterPro" id="IPR011641">
    <property type="entry name" value="Tyr-kin_ephrin_A/B_rcpt-like"/>
</dbReference>
<dbReference type="Pfam" id="PF01404">
    <property type="entry name" value="Ephrin_lbd"/>
    <property type="match status" value="1"/>
</dbReference>
<dbReference type="Gene3D" id="2.60.40.10">
    <property type="entry name" value="Immunoglobulins"/>
    <property type="match status" value="2"/>
</dbReference>
<dbReference type="InterPro" id="IPR009030">
    <property type="entry name" value="Growth_fac_rcpt_cys_sf"/>
</dbReference>
<keyword evidence="12" id="KW-0808">Transferase</keyword>
<evidence type="ECO:0000256" key="4">
    <source>
        <dbReference type="ARBA" id="ARBA00006003"/>
    </source>
</evidence>
<dbReference type="InterPro" id="IPR042235">
    <property type="entry name" value="ZP-C_dom"/>
</dbReference>
<dbReference type="PRINTS" id="PR00109">
    <property type="entry name" value="TYRKINASE"/>
</dbReference>
<dbReference type="InterPro" id="IPR003961">
    <property type="entry name" value="FN3_dom"/>
</dbReference>
<evidence type="ECO:0000256" key="13">
    <source>
        <dbReference type="ARBA" id="ARBA00022685"/>
    </source>
</evidence>
<evidence type="ECO:0000256" key="18">
    <source>
        <dbReference type="ARBA" id="ARBA00022777"/>
    </source>
</evidence>
<comment type="similarity">
    <text evidence="4">Belongs to the glycosyltransferase 29 family.</text>
</comment>
<dbReference type="InterPro" id="IPR055355">
    <property type="entry name" value="ZP-C"/>
</dbReference>
<dbReference type="GO" id="GO:0000139">
    <property type="term" value="C:Golgi membrane"/>
    <property type="evidence" value="ECO:0007669"/>
    <property type="project" value="UniProtKB-SubCell"/>
</dbReference>
<dbReference type="CDD" id="cd05065">
    <property type="entry name" value="PTKc_EphR_B"/>
    <property type="match status" value="1"/>
</dbReference>
<evidence type="ECO:0000256" key="10">
    <source>
        <dbReference type="ARBA" id="ARBA00022530"/>
    </source>
</evidence>
<dbReference type="GO" id="GO:0005886">
    <property type="term" value="C:plasma membrane"/>
    <property type="evidence" value="ECO:0007669"/>
    <property type="project" value="UniProtKB-SubCell"/>
</dbReference>
<feature type="region of interest" description="Disordered" evidence="31">
    <location>
        <begin position="1"/>
        <end position="24"/>
    </location>
</feature>
<dbReference type="Pfam" id="PF14575">
    <property type="entry name" value="EphA2_TM"/>
    <property type="match status" value="1"/>
</dbReference>
<dbReference type="Pfam" id="PF00041">
    <property type="entry name" value="fn3"/>
    <property type="match status" value="1"/>
</dbReference>
<evidence type="ECO:0000256" key="16">
    <source>
        <dbReference type="ARBA" id="ARBA00022737"/>
    </source>
</evidence>
<evidence type="ECO:0000256" key="3">
    <source>
        <dbReference type="ARBA" id="ARBA00004498"/>
    </source>
</evidence>
<dbReference type="SUPFAM" id="SSF56112">
    <property type="entry name" value="Protein kinase-like (PK-like)"/>
    <property type="match status" value="1"/>
</dbReference>
<feature type="domain" description="Eph LBD" evidence="35">
    <location>
        <begin position="867"/>
        <end position="1044"/>
    </location>
</feature>
<dbReference type="InterPro" id="IPR001090">
    <property type="entry name" value="Ephrin_rcpt_lig-bd_dom"/>
</dbReference>
<dbReference type="CDD" id="cd00063">
    <property type="entry name" value="FN3"/>
    <property type="match status" value="2"/>
</dbReference>
<dbReference type="InterPro" id="IPR001245">
    <property type="entry name" value="Ser-Thr/Tyr_kinase_cat_dom"/>
</dbReference>
<evidence type="ECO:0000256" key="30">
    <source>
        <dbReference type="PROSITE-ProRule" id="PRU10141"/>
    </source>
</evidence>
<dbReference type="FunFam" id="2.10.50.10:FF:000001">
    <property type="entry name" value="Ephrin type-A receptor 5"/>
    <property type="match status" value="1"/>
</dbReference>
<keyword evidence="11" id="KW-0328">Glycosyltransferase</keyword>
<keyword evidence="25" id="KW-1015">Disulfide bond</keyword>
<evidence type="ECO:0000256" key="15">
    <source>
        <dbReference type="ARBA" id="ARBA00022729"/>
    </source>
</evidence>
<keyword evidence="20" id="KW-0735">Signal-anchor</keyword>
<dbReference type="FunFam" id="2.60.40.3210:FF:000001">
    <property type="entry name" value="Zona pellucida sperm-binding protein 3"/>
    <property type="match status" value="2"/>
</dbReference>
<dbReference type="InterPro" id="IPR055356">
    <property type="entry name" value="ZP-N"/>
</dbReference>
<evidence type="ECO:0000256" key="1">
    <source>
        <dbReference type="ARBA" id="ARBA00004251"/>
    </source>
</evidence>
<dbReference type="InterPro" id="IPR008979">
    <property type="entry name" value="Galactose-bd-like_sf"/>
</dbReference>
<evidence type="ECO:0000256" key="26">
    <source>
        <dbReference type="ARBA" id="ARBA00023170"/>
    </source>
</evidence>
<keyword evidence="22" id="KW-0333">Golgi apparatus</keyword>
<evidence type="ECO:0000313" key="36">
    <source>
        <dbReference type="EMBL" id="KAG2468456.1"/>
    </source>
</evidence>
<dbReference type="FunFam" id="2.60.40.4100:FF:000002">
    <property type="entry name" value="Zona pellucida sperm-binding protein 3"/>
    <property type="match status" value="1"/>
</dbReference>
<comment type="catalytic activity">
    <reaction evidence="29">
        <text>L-tyrosyl-[protein] + ATP = O-phospho-L-tyrosyl-[protein] + ADP + H(+)</text>
        <dbReference type="Rhea" id="RHEA:10596"/>
        <dbReference type="Rhea" id="RHEA-COMP:10136"/>
        <dbReference type="Rhea" id="RHEA-COMP:20101"/>
        <dbReference type="ChEBI" id="CHEBI:15378"/>
        <dbReference type="ChEBI" id="CHEBI:30616"/>
        <dbReference type="ChEBI" id="CHEBI:46858"/>
        <dbReference type="ChEBI" id="CHEBI:61978"/>
        <dbReference type="ChEBI" id="CHEBI:456216"/>
        <dbReference type="EC" id="2.7.10.1"/>
    </reaction>
</comment>
<evidence type="ECO:0000256" key="22">
    <source>
        <dbReference type="ARBA" id="ARBA00023034"/>
    </source>
</evidence>
<dbReference type="Gene3D" id="1.10.510.10">
    <property type="entry name" value="Transferase(Phosphotransferase) domain 1"/>
    <property type="match status" value="1"/>
</dbReference>